<evidence type="ECO:0000313" key="2">
    <source>
        <dbReference type="Proteomes" id="UP000195897"/>
    </source>
</evidence>
<name>A0A1Y4LGI7_9FIRM</name>
<organism evidence="1 2">
    <name type="scientific">Butyricicoccus pullicaecorum</name>
    <dbReference type="NCBI Taxonomy" id="501571"/>
    <lineage>
        <taxon>Bacteria</taxon>
        <taxon>Bacillati</taxon>
        <taxon>Bacillota</taxon>
        <taxon>Clostridia</taxon>
        <taxon>Eubacteriales</taxon>
        <taxon>Butyricicoccaceae</taxon>
        <taxon>Butyricicoccus</taxon>
    </lineage>
</organism>
<dbReference type="EMBL" id="NFKK01000002">
    <property type="protein sequence ID" value="OUP53981.1"/>
    <property type="molecule type" value="Genomic_DNA"/>
</dbReference>
<proteinExistence type="predicted"/>
<sequence length="182" mass="19750">MLLVLLTGCGSSAPPAGETVRAYYEGLQSAQTHAKILSDFGDSALEYEVDYEYNKEDNDLLTITAPESIAGVQVEISGEHADAFTLRYAEAELMFGGDNIPGLTPADAIADLLYDLRTGEPTEVSTEPVGDITAVRLHYETADQSPAIAKTVWVNPDTMAPVCAELYCDGDKQLTLYFEQFQ</sequence>
<evidence type="ECO:0008006" key="3">
    <source>
        <dbReference type="Google" id="ProtNLM"/>
    </source>
</evidence>
<dbReference type="RefSeq" id="WP_087370198.1">
    <property type="nucleotide sequence ID" value="NZ_NFKK01000002.1"/>
</dbReference>
<accession>A0A1Y4LGI7</accession>
<dbReference type="Proteomes" id="UP000195897">
    <property type="component" value="Unassembled WGS sequence"/>
</dbReference>
<gene>
    <name evidence="1" type="ORF">B5F17_01870</name>
</gene>
<reference evidence="2" key="1">
    <citation type="submission" date="2017-04" db="EMBL/GenBank/DDBJ databases">
        <title>Function of individual gut microbiota members based on whole genome sequencing of pure cultures obtained from chicken caecum.</title>
        <authorList>
            <person name="Medvecky M."/>
            <person name="Cejkova D."/>
            <person name="Polansky O."/>
            <person name="Karasova D."/>
            <person name="Kubasova T."/>
            <person name="Cizek A."/>
            <person name="Rychlik I."/>
        </authorList>
    </citation>
    <scope>NUCLEOTIDE SEQUENCE [LARGE SCALE GENOMIC DNA]</scope>
    <source>
        <strain evidence="2">An180</strain>
    </source>
</reference>
<comment type="caution">
    <text evidence="1">The sequence shown here is derived from an EMBL/GenBank/DDBJ whole genome shotgun (WGS) entry which is preliminary data.</text>
</comment>
<evidence type="ECO:0000313" key="1">
    <source>
        <dbReference type="EMBL" id="OUP53981.1"/>
    </source>
</evidence>
<dbReference type="AlphaFoldDB" id="A0A1Y4LGI7"/>
<protein>
    <recommendedName>
        <fullName evidence="3">Outer membrane lipoprotein-sorting protein</fullName>
    </recommendedName>
</protein>